<sequence length="56" mass="6592">MSTFLNELHLFASKWIQNPNECETFVIAFQTEMKNTVDRLSLNDIEKLCTDRLNQT</sequence>
<dbReference type="AlphaFoldDB" id="A0A815U4E7"/>
<evidence type="ECO:0000313" key="2">
    <source>
        <dbReference type="Proteomes" id="UP000663882"/>
    </source>
</evidence>
<protein>
    <submittedName>
        <fullName evidence="1">Uncharacterized protein</fullName>
    </submittedName>
</protein>
<organism evidence="1 2">
    <name type="scientific">Rotaria sordida</name>
    <dbReference type="NCBI Taxonomy" id="392033"/>
    <lineage>
        <taxon>Eukaryota</taxon>
        <taxon>Metazoa</taxon>
        <taxon>Spiralia</taxon>
        <taxon>Gnathifera</taxon>
        <taxon>Rotifera</taxon>
        <taxon>Eurotatoria</taxon>
        <taxon>Bdelloidea</taxon>
        <taxon>Philodinida</taxon>
        <taxon>Philodinidae</taxon>
        <taxon>Rotaria</taxon>
    </lineage>
</organism>
<reference evidence="1" key="1">
    <citation type="submission" date="2021-02" db="EMBL/GenBank/DDBJ databases">
        <authorList>
            <person name="Nowell W R."/>
        </authorList>
    </citation>
    <scope>NUCLEOTIDE SEQUENCE</scope>
</reference>
<name>A0A815U4E7_9BILA</name>
<comment type="caution">
    <text evidence="1">The sequence shown here is derived from an EMBL/GenBank/DDBJ whole genome shotgun (WGS) entry which is preliminary data.</text>
</comment>
<evidence type="ECO:0000313" key="1">
    <source>
        <dbReference type="EMBL" id="CAF1515794.1"/>
    </source>
</evidence>
<dbReference type="EMBL" id="CAJNOO010014584">
    <property type="protein sequence ID" value="CAF1515794.1"/>
    <property type="molecule type" value="Genomic_DNA"/>
</dbReference>
<dbReference type="OrthoDB" id="417450at2759"/>
<proteinExistence type="predicted"/>
<feature type="non-terminal residue" evidence="1">
    <location>
        <position position="1"/>
    </location>
</feature>
<accession>A0A815U4E7</accession>
<gene>
    <name evidence="1" type="ORF">RFH988_LOCUS39182</name>
</gene>
<dbReference type="Proteomes" id="UP000663882">
    <property type="component" value="Unassembled WGS sequence"/>
</dbReference>